<dbReference type="GO" id="GO:0020037">
    <property type="term" value="F:heme binding"/>
    <property type="evidence" value="ECO:0007669"/>
    <property type="project" value="InterPro"/>
</dbReference>
<dbReference type="GO" id="GO:0009055">
    <property type="term" value="F:electron transfer activity"/>
    <property type="evidence" value="ECO:0007669"/>
    <property type="project" value="InterPro"/>
</dbReference>
<gene>
    <name evidence="2" type="ORF">C9I98_19555</name>
</gene>
<dbReference type="RefSeq" id="WP_036817730.1">
    <property type="nucleotide sequence ID" value="NZ_JGVO01000095.1"/>
</dbReference>
<reference evidence="2 3" key="1">
    <citation type="submission" date="2018-01" db="EMBL/GenBank/DDBJ databases">
        <title>Whole genome sequencing of Histamine producing bacteria.</title>
        <authorList>
            <person name="Butler K."/>
        </authorList>
    </citation>
    <scope>NUCLEOTIDE SEQUENCE [LARGE SCALE GENOMIC DNA]</scope>
    <source>
        <strain evidence="2 3">DSM 100436</strain>
    </source>
</reference>
<name>A0A2T3NNB4_9GAMM</name>
<evidence type="ECO:0000313" key="2">
    <source>
        <dbReference type="EMBL" id="PSW17205.1"/>
    </source>
</evidence>
<keyword evidence="1" id="KW-0732">Signal</keyword>
<dbReference type="OrthoDB" id="9805828at2"/>
<keyword evidence="3" id="KW-1185">Reference proteome</keyword>
<dbReference type="Gene3D" id="1.10.760.10">
    <property type="entry name" value="Cytochrome c-like domain"/>
    <property type="match status" value="1"/>
</dbReference>
<sequence length="111" mass="12645">MKKHVLLLGSLLSFAAVAVSDYEKDKITGLVIDKGFEEVRANCTVCHSAKIITQNRMSYDSWLDSIRWMQETQGLWPLSVNEPIILDYLTKHYSPEDTGRRANLPSHLLPK</sequence>
<feature type="chain" id="PRO_5015642392" description="Cytochrome C" evidence="1">
    <location>
        <begin position="19"/>
        <end position="111"/>
    </location>
</feature>
<dbReference type="AlphaFoldDB" id="A0A2T3NNB4"/>
<dbReference type="Proteomes" id="UP000241771">
    <property type="component" value="Unassembled WGS sequence"/>
</dbReference>
<evidence type="ECO:0000313" key="3">
    <source>
        <dbReference type="Proteomes" id="UP000241771"/>
    </source>
</evidence>
<protein>
    <recommendedName>
        <fullName evidence="4">Cytochrome C</fullName>
    </recommendedName>
</protein>
<dbReference type="SUPFAM" id="SSF46626">
    <property type="entry name" value="Cytochrome c"/>
    <property type="match status" value="1"/>
</dbReference>
<accession>A0A2T3NNB4</accession>
<dbReference type="InterPro" id="IPR036909">
    <property type="entry name" value="Cyt_c-like_dom_sf"/>
</dbReference>
<organism evidence="2 3">
    <name type="scientific">Photobacterium sanctipauli</name>
    <dbReference type="NCBI Taxonomy" id="1342794"/>
    <lineage>
        <taxon>Bacteria</taxon>
        <taxon>Pseudomonadati</taxon>
        <taxon>Pseudomonadota</taxon>
        <taxon>Gammaproteobacteria</taxon>
        <taxon>Vibrionales</taxon>
        <taxon>Vibrionaceae</taxon>
        <taxon>Photobacterium</taxon>
    </lineage>
</organism>
<dbReference type="EMBL" id="PYMA01000015">
    <property type="protein sequence ID" value="PSW17205.1"/>
    <property type="molecule type" value="Genomic_DNA"/>
</dbReference>
<evidence type="ECO:0008006" key="4">
    <source>
        <dbReference type="Google" id="ProtNLM"/>
    </source>
</evidence>
<proteinExistence type="predicted"/>
<comment type="caution">
    <text evidence="2">The sequence shown here is derived from an EMBL/GenBank/DDBJ whole genome shotgun (WGS) entry which is preliminary data.</text>
</comment>
<feature type="signal peptide" evidence="1">
    <location>
        <begin position="1"/>
        <end position="18"/>
    </location>
</feature>
<evidence type="ECO:0000256" key="1">
    <source>
        <dbReference type="SAM" id="SignalP"/>
    </source>
</evidence>